<dbReference type="Proteomes" id="UP000004263">
    <property type="component" value="Unassembled WGS sequence"/>
</dbReference>
<reference evidence="2 3" key="1">
    <citation type="submission" date="2006-03" db="EMBL/GenBank/DDBJ databases">
        <authorList>
            <person name="Pinhassi J."/>
            <person name="Pedros-Alio C."/>
            <person name="Ferriera S."/>
            <person name="Johnson J."/>
            <person name="Kravitz S."/>
            <person name="Halpern A."/>
            <person name="Remington K."/>
            <person name="Beeson K."/>
            <person name="Tran B."/>
            <person name="Rogers Y.-H."/>
            <person name="Friedman R."/>
            <person name="Venter J.C."/>
        </authorList>
    </citation>
    <scope>NUCLEOTIDE SEQUENCE [LARGE SCALE GENOMIC DNA]</scope>
    <source>
        <strain evidence="2 3">RED65</strain>
    </source>
</reference>
<dbReference type="STRING" id="207949.RED65_12019"/>
<dbReference type="Pfam" id="PF13729">
    <property type="entry name" value="TraF_2"/>
    <property type="match status" value="1"/>
</dbReference>
<feature type="chain" id="PRO_5004194546" evidence="1">
    <location>
        <begin position="24"/>
        <end position="537"/>
    </location>
</feature>
<dbReference type="InterPro" id="IPR032811">
    <property type="entry name" value="Put_conjugal_transfer"/>
</dbReference>
<keyword evidence="3" id="KW-1185">Reference proteome</keyword>
<dbReference type="Gene3D" id="2.40.160.60">
    <property type="entry name" value="Outer membrane protein transport protein (OMPP1/FadL/TodX)"/>
    <property type="match status" value="1"/>
</dbReference>
<comment type="caution">
    <text evidence="2">The sequence shown here is derived from an EMBL/GenBank/DDBJ whole genome shotgun (WGS) entry which is preliminary data.</text>
</comment>
<organism evidence="2 3">
    <name type="scientific">Bermanella marisrubri</name>
    <dbReference type="NCBI Taxonomy" id="207949"/>
    <lineage>
        <taxon>Bacteria</taxon>
        <taxon>Pseudomonadati</taxon>
        <taxon>Pseudomonadota</taxon>
        <taxon>Gammaproteobacteria</taxon>
        <taxon>Oceanospirillales</taxon>
        <taxon>Oceanospirillaceae</taxon>
        <taxon>Bermanella</taxon>
    </lineage>
</organism>
<dbReference type="HOGENOM" id="CLU_037007_1_0_6"/>
<evidence type="ECO:0000313" key="3">
    <source>
        <dbReference type="Proteomes" id="UP000004263"/>
    </source>
</evidence>
<accession>Q1N3S9</accession>
<sequence length="537" mass="57322">MHLPNKKLLLGAAISLATLQAQAVPFMPTDARAMGMGGTGVSSAEVASTVQFNPALLSLTRDDDHFGLKIPQISIVVADDDGFIDEVEDFDEESELDNSGLSNVDLLSNVLDESTGPLGLEKLNQALTDLETAVLPAQYEAAETKLEESVNYLDTRLFSKNPNIDPELVVYSEAVANDLDDLNNKALRMNFGANMALAIPSKKFSLALSAGGQGTFSGRVLVSSDDSDILRRYPDATSKYLTAVANLQSTLKDFNDGVGGVSAQDVADAEEAVSDFAYGGPNRPADEGDTIIFENGDLAEGADDGSLNSQVEMVGVAIADLGLTASRVFNIKGHDIAFGVTPKLQKVTVFDYLYDLDGEDENGNEVEFDGDTITENSEEYTEINVDLGAAYQFGAEKQFQAGLVVKNLLGKEFESPRYVESNGTAGTIVEVSPQVRAGISHKTSWTKVAFDLDLMENDPVAFEDPTQYASIGAELNVWRTLQLRAGYRANLAGSDQDVVTAGLGISPLAVHLDIGLMANASDPEKEAGIALEFGVEF</sequence>
<dbReference type="AlphaFoldDB" id="Q1N3S9"/>
<keyword evidence="1" id="KW-0732">Signal</keyword>
<feature type="signal peptide" evidence="1">
    <location>
        <begin position="1"/>
        <end position="23"/>
    </location>
</feature>
<evidence type="ECO:0000313" key="2">
    <source>
        <dbReference type="EMBL" id="EAT12795.1"/>
    </source>
</evidence>
<dbReference type="EMBL" id="AAQH01000004">
    <property type="protein sequence ID" value="EAT12795.1"/>
    <property type="molecule type" value="Genomic_DNA"/>
</dbReference>
<gene>
    <name evidence="2" type="ORF">RED65_12019</name>
</gene>
<name>Q1N3S9_9GAMM</name>
<evidence type="ECO:0000256" key="1">
    <source>
        <dbReference type="SAM" id="SignalP"/>
    </source>
</evidence>
<protein>
    <submittedName>
        <fullName evidence="2">Conjugative transfer protein</fullName>
    </submittedName>
</protein>
<proteinExistence type="predicted"/>